<organism evidence="3 4">
    <name type="scientific">Triparma retinervis</name>
    <dbReference type="NCBI Taxonomy" id="2557542"/>
    <lineage>
        <taxon>Eukaryota</taxon>
        <taxon>Sar</taxon>
        <taxon>Stramenopiles</taxon>
        <taxon>Ochrophyta</taxon>
        <taxon>Bolidophyceae</taxon>
        <taxon>Parmales</taxon>
        <taxon>Triparmaceae</taxon>
        <taxon>Triparma</taxon>
    </lineage>
</organism>
<dbReference type="InterPro" id="IPR027417">
    <property type="entry name" value="P-loop_NTPase"/>
</dbReference>
<evidence type="ECO:0000256" key="1">
    <source>
        <dbReference type="ARBA" id="ARBA00022741"/>
    </source>
</evidence>
<dbReference type="PROSITE" id="PS51419">
    <property type="entry name" value="RAB"/>
    <property type="match status" value="1"/>
</dbReference>
<dbReference type="SMART" id="SM00174">
    <property type="entry name" value="RHO"/>
    <property type="match status" value="1"/>
</dbReference>
<keyword evidence="1" id="KW-0547">Nucleotide-binding</keyword>
<evidence type="ECO:0000256" key="2">
    <source>
        <dbReference type="SAM" id="MobiDB-lite"/>
    </source>
</evidence>
<comment type="caution">
    <text evidence="3">The sequence shown here is derived from an EMBL/GenBank/DDBJ whole genome shotgun (WGS) entry which is preliminary data.</text>
</comment>
<dbReference type="GO" id="GO:0005525">
    <property type="term" value="F:GTP binding"/>
    <property type="evidence" value="ECO:0007669"/>
    <property type="project" value="InterPro"/>
</dbReference>
<sequence>MAEMTVKRGANPSLPSHYVSSSKPQKRKTRRAKLILLGDAYTGKTSLILRYVRNQFSSSVQATVGSAYISKTVPLTSKQSLTLDIWDTAGQERFRSMNMGLYYRGATAAVIVYDITRRESFEGVKRWVEELRRTTGNMGKEEEGGMRGEDGKLDRGEDLGDRKGGPKRCVSSVEASSFAEKEGMLFFETSAKMGNDEGVQKMFQDVVFWMNVKMEREGLGMGRGKDDESEDGETVSLSMPKSNTKCCA</sequence>
<name>A0A9W6ZKX6_9STRA</name>
<dbReference type="PROSITE" id="PS51421">
    <property type="entry name" value="RAS"/>
    <property type="match status" value="1"/>
</dbReference>
<reference evidence="3" key="1">
    <citation type="submission" date="2022-07" db="EMBL/GenBank/DDBJ databases">
        <title>Genome analysis of Parmales, a sister group of diatoms, reveals the evolutionary specialization of diatoms from phago-mixotrophs to photoautotrophs.</title>
        <authorList>
            <person name="Ban H."/>
            <person name="Sato S."/>
            <person name="Yoshikawa S."/>
            <person name="Kazumasa Y."/>
            <person name="Nakamura Y."/>
            <person name="Ichinomiya M."/>
            <person name="Saitoh K."/>
            <person name="Sato N."/>
            <person name="Blanc-Mathieu R."/>
            <person name="Endo H."/>
            <person name="Kuwata A."/>
            <person name="Ogata H."/>
        </authorList>
    </citation>
    <scope>NUCLEOTIDE SEQUENCE</scope>
</reference>
<dbReference type="InterPro" id="IPR001806">
    <property type="entry name" value="Small_GTPase"/>
</dbReference>
<evidence type="ECO:0008006" key="5">
    <source>
        <dbReference type="Google" id="ProtNLM"/>
    </source>
</evidence>
<feature type="region of interest" description="Disordered" evidence="2">
    <location>
        <begin position="135"/>
        <end position="174"/>
    </location>
</feature>
<dbReference type="SMART" id="SM00175">
    <property type="entry name" value="RAB"/>
    <property type="match status" value="1"/>
</dbReference>
<feature type="region of interest" description="Disordered" evidence="2">
    <location>
        <begin position="219"/>
        <end position="248"/>
    </location>
</feature>
<dbReference type="PRINTS" id="PR00449">
    <property type="entry name" value="RASTRNSFRMNG"/>
</dbReference>
<feature type="compositionally biased region" description="Polar residues" evidence="2">
    <location>
        <begin position="235"/>
        <end position="248"/>
    </location>
</feature>
<accession>A0A9W6ZKX6</accession>
<dbReference type="SUPFAM" id="SSF52540">
    <property type="entry name" value="P-loop containing nucleoside triphosphate hydrolases"/>
    <property type="match status" value="1"/>
</dbReference>
<gene>
    <name evidence="3" type="ORF">TrRE_jg9293</name>
</gene>
<dbReference type="NCBIfam" id="TIGR00231">
    <property type="entry name" value="small_GTP"/>
    <property type="match status" value="1"/>
</dbReference>
<protein>
    <recommendedName>
        <fullName evidence="5">Ras-domain-containing protein</fullName>
    </recommendedName>
</protein>
<dbReference type="AlphaFoldDB" id="A0A9W6ZKX6"/>
<dbReference type="FunFam" id="3.40.50.300:FF:001447">
    <property type="entry name" value="Ras-related protein Rab-1B"/>
    <property type="match status" value="1"/>
</dbReference>
<dbReference type="EMBL" id="BRXZ01003530">
    <property type="protein sequence ID" value="GMH56504.1"/>
    <property type="molecule type" value="Genomic_DNA"/>
</dbReference>
<dbReference type="InterPro" id="IPR005225">
    <property type="entry name" value="Small_GTP-bd"/>
</dbReference>
<feature type="compositionally biased region" description="Basic and acidic residues" evidence="2">
    <location>
        <begin position="135"/>
        <end position="164"/>
    </location>
</feature>
<dbReference type="GO" id="GO:0003924">
    <property type="term" value="F:GTPase activity"/>
    <property type="evidence" value="ECO:0007669"/>
    <property type="project" value="InterPro"/>
</dbReference>
<dbReference type="Proteomes" id="UP001165082">
    <property type="component" value="Unassembled WGS sequence"/>
</dbReference>
<dbReference type="Pfam" id="PF00071">
    <property type="entry name" value="Ras"/>
    <property type="match status" value="1"/>
</dbReference>
<feature type="region of interest" description="Disordered" evidence="2">
    <location>
        <begin position="1"/>
        <end position="27"/>
    </location>
</feature>
<evidence type="ECO:0000313" key="3">
    <source>
        <dbReference type="EMBL" id="GMH56504.1"/>
    </source>
</evidence>
<dbReference type="SMART" id="SM00173">
    <property type="entry name" value="RAS"/>
    <property type="match status" value="1"/>
</dbReference>
<dbReference type="PANTHER" id="PTHR47978">
    <property type="match status" value="1"/>
</dbReference>
<proteinExistence type="predicted"/>
<evidence type="ECO:0000313" key="4">
    <source>
        <dbReference type="Proteomes" id="UP001165082"/>
    </source>
</evidence>
<keyword evidence="4" id="KW-1185">Reference proteome</keyword>
<dbReference type="Gene3D" id="3.40.50.300">
    <property type="entry name" value="P-loop containing nucleotide triphosphate hydrolases"/>
    <property type="match status" value="1"/>
</dbReference>
<dbReference type="OrthoDB" id="63533at2759"/>